<dbReference type="PANTHER" id="PTHR47234:SF3">
    <property type="entry name" value="SECRETIN_TONB SHORT N-TERMINAL DOMAIN-CONTAINING PROTEIN"/>
    <property type="match status" value="1"/>
</dbReference>
<organism evidence="13 14">
    <name type="scientific">Sphingobium naphthae</name>
    <dbReference type="NCBI Taxonomy" id="1886786"/>
    <lineage>
        <taxon>Bacteria</taxon>
        <taxon>Pseudomonadati</taxon>
        <taxon>Pseudomonadota</taxon>
        <taxon>Alphaproteobacteria</taxon>
        <taxon>Sphingomonadales</taxon>
        <taxon>Sphingomonadaceae</taxon>
        <taxon>Sphingobium</taxon>
    </lineage>
</organism>
<dbReference type="RefSeq" id="WP_317516159.1">
    <property type="nucleotide sequence ID" value="NZ_JAPTHD010000001.1"/>
</dbReference>
<feature type="domain" description="TonB-dependent receptor-like beta-barrel" evidence="11">
    <location>
        <begin position="347"/>
        <end position="847"/>
    </location>
</feature>
<evidence type="ECO:0000256" key="6">
    <source>
        <dbReference type="ARBA" id="ARBA00023136"/>
    </source>
</evidence>
<keyword evidence="14" id="KW-1185">Reference proteome</keyword>
<evidence type="ECO:0000313" key="14">
    <source>
        <dbReference type="Proteomes" id="UP001185984"/>
    </source>
</evidence>
<dbReference type="Proteomes" id="UP001185984">
    <property type="component" value="Unassembled WGS sequence"/>
</dbReference>
<comment type="similarity">
    <text evidence="8 9">Belongs to the TonB-dependent receptor family.</text>
</comment>
<keyword evidence="5 9" id="KW-0798">TonB box</keyword>
<dbReference type="InterPro" id="IPR036942">
    <property type="entry name" value="Beta-barrel_TonB_sf"/>
</dbReference>
<keyword evidence="6 8" id="KW-0472">Membrane</keyword>
<dbReference type="Pfam" id="PF07715">
    <property type="entry name" value="Plug"/>
    <property type="match status" value="1"/>
</dbReference>
<keyword evidence="7 8" id="KW-0998">Cell outer membrane</keyword>
<evidence type="ECO:0000313" key="13">
    <source>
        <dbReference type="EMBL" id="MDV5823148.1"/>
    </source>
</evidence>
<evidence type="ECO:0000256" key="5">
    <source>
        <dbReference type="ARBA" id="ARBA00023077"/>
    </source>
</evidence>
<sequence>MKYRGLISRSAIAVALVYSLPVLAQEEVPQDTAVAPGQTIIVTGTRRTDRTVAESPTPIDVYSGQELQKQGVADMNQVLQNLVPSFTVARYAIGDGSSFVRPPNLRGLAPDQTLVLVNGKRMHRSALVQIGANAQSAGAHSADLAQIPAIAVRAVEVLRDGASAQYGSDAIAGVINMTLRNDTDGLSGYARHGQYYRGDGEDYQVALNGGFKLGDSGFINISGEYVNAGKTSRGVTRAGAALLRMEQPDIGVPALAQRYGNPELESYRFFVNGGFDLGESEVYFFGNYGHSFQEESFNYRQSVDTAGTDIEGNSFGLNGIFRDYFKDFDNTLPGIQTGAAGGNVYAPNDYEYTTRDYTQVADCSDPLVQNWSCIYPGGFTPIFFGKIDDISGTVGYKGTFGFGLNYDISGSYGQSTLKYTMNGTMNPSLGIESPTEFYLGKLEQRETLINADFSYPWEVGFASPVTIAFGGQYFRESYELGLGDPASYAIGPYTGNLVFHQDGTPVCTNMVYDPLSPDTCTQLSVALPVGANGFPGYGPAIAGESSRNSKGVYIDIEGDITDQLSFGIAGRYEHLSDFGNSTTGKFSARYAIVPDVIALRGTVATGFRAPTPGQVNTSSIATGFNPGNPNAIEYMTLPVTSPVAAYLGAEALKPEESVSFSLGTVFTPAPGATLTIDYYNIKVKDRIGTSGTFVITDDQRPTLRELGLANYATVNEVQFLTNAFDTRTQGIDVVGSYRMPIGDLGVLNSTLAFNWNKTKVIARDPDIVSDVRVAQLEKTLPKTRVILTENWTAGPLSVLGRMNWYGKYTVTDDGPVSQTFGSEFVFDLEVSYDVNDNITLTAGAQNIFSNYPDKYDNRPGGLGPVYASTGGRFTGDIYPDVSPFGFNGGFWYGKVGFKF</sequence>
<dbReference type="InterPro" id="IPR012910">
    <property type="entry name" value="Plug_dom"/>
</dbReference>
<keyword evidence="10" id="KW-0732">Signal</keyword>
<dbReference type="InterPro" id="IPR037066">
    <property type="entry name" value="Plug_dom_sf"/>
</dbReference>
<feature type="domain" description="TonB-dependent receptor plug" evidence="12">
    <location>
        <begin position="52"/>
        <end position="174"/>
    </location>
</feature>
<protein>
    <submittedName>
        <fullName evidence="13">TonB-dependent receptor</fullName>
    </submittedName>
</protein>
<comment type="caution">
    <text evidence="13">The sequence shown here is derived from an EMBL/GenBank/DDBJ whole genome shotgun (WGS) entry which is preliminary data.</text>
</comment>
<dbReference type="Gene3D" id="2.170.130.10">
    <property type="entry name" value="TonB-dependent receptor, plug domain"/>
    <property type="match status" value="1"/>
</dbReference>
<evidence type="ECO:0000256" key="8">
    <source>
        <dbReference type="PROSITE-ProRule" id="PRU01360"/>
    </source>
</evidence>
<evidence type="ECO:0000256" key="10">
    <source>
        <dbReference type="SAM" id="SignalP"/>
    </source>
</evidence>
<feature type="signal peptide" evidence="10">
    <location>
        <begin position="1"/>
        <end position="24"/>
    </location>
</feature>
<dbReference type="EMBL" id="JAPTHD010000001">
    <property type="protein sequence ID" value="MDV5823148.1"/>
    <property type="molecule type" value="Genomic_DNA"/>
</dbReference>
<keyword evidence="4 8" id="KW-0812">Transmembrane</keyword>
<keyword evidence="3 8" id="KW-1134">Transmembrane beta strand</keyword>
<dbReference type="InterPro" id="IPR000531">
    <property type="entry name" value="Beta-barrel_TonB"/>
</dbReference>
<keyword evidence="2 8" id="KW-0813">Transport</keyword>
<evidence type="ECO:0000256" key="4">
    <source>
        <dbReference type="ARBA" id="ARBA00022692"/>
    </source>
</evidence>
<name>A0ABU3ZUE8_9SPHN</name>
<evidence type="ECO:0000256" key="7">
    <source>
        <dbReference type="ARBA" id="ARBA00023237"/>
    </source>
</evidence>
<evidence type="ECO:0000256" key="3">
    <source>
        <dbReference type="ARBA" id="ARBA00022452"/>
    </source>
</evidence>
<evidence type="ECO:0000256" key="2">
    <source>
        <dbReference type="ARBA" id="ARBA00022448"/>
    </source>
</evidence>
<evidence type="ECO:0000256" key="1">
    <source>
        <dbReference type="ARBA" id="ARBA00004571"/>
    </source>
</evidence>
<reference evidence="14" key="1">
    <citation type="journal article" date="2022" name="J Environ Chem Eng">
        <title>Biodegradation of petroleum oil using a constructed nonpathogenic and heavy metal-tolerant bacterial consortium isolated from marine sponges.</title>
        <authorList>
            <person name="Dechsakulwatana C."/>
            <person name="Rungsihiranrut A."/>
            <person name="Muangchinda C."/>
            <person name="Ningthoujam R."/>
            <person name="Klankeo P."/>
            <person name="Pinyakong O."/>
        </authorList>
    </citation>
    <scope>NUCLEOTIDE SEQUENCE [LARGE SCALE GENOMIC DNA]</scope>
    <source>
        <strain evidence="14">MO2-4</strain>
    </source>
</reference>
<dbReference type="PROSITE" id="PS52016">
    <property type="entry name" value="TONB_DEPENDENT_REC_3"/>
    <property type="match status" value="1"/>
</dbReference>
<dbReference type="PANTHER" id="PTHR47234">
    <property type="match status" value="1"/>
</dbReference>
<dbReference type="Gene3D" id="2.40.170.20">
    <property type="entry name" value="TonB-dependent receptor, beta-barrel domain"/>
    <property type="match status" value="1"/>
</dbReference>
<proteinExistence type="inferred from homology"/>
<dbReference type="CDD" id="cd01347">
    <property type="entry name" value="ligand_gated_channel"/>
    <property type="match status" value="1"/>
</dbReference>
<evidence type="ECO:0000259" key="11">
    <source>
        <dbReference type="Pfam" id="PF00593"/>
    </source>
</evidence>
<accession>A0ABU3ZUE8</accession>
<evidence type="ECO:0000256" key="9">
    <source>
        <dbReference type="RuleBase" id="RU003357"/>
    </source>
</evidence>
<dbReference type="InterPro" id="IPR039426">
    <property type="entry name" value="TonB-dep_rcpt-like"/>
</dbReference>
<gene>
    <name evidence="13" type="ORF">O0R41_05990</name>
</gene>
<comment type="subcellular location">
    <subcellularLocation>
        <location evidence="1 8">Cell outer membrane</location>
        <topology evidence="1 8">Multi-pass membrane protein</topology>
    </subcellularLocation>
</comment>
<evidence type="ECO:0000259" key="12">
    <source>
        <dbReference type="Pfam" id="PF07715"/>
    </source>
</evidence>
<dbReference type="SUPFAM" id="SSF56935">
    <property type="entry name" value="Porins"/>
    <property type="match status" value="1"/>
</dbReference>
<dbReference type="Pfam" id="PF00593">
    <property type="entry name" value="TonB_dep_Rec_b-barrel"/>
    <property type="match status" value="1"/>
</dbReference>
<keyword evidence="13" id="KW-0675">Receptor</keyword>
<feature type="chain" id="PRO_5045882913" evidence="10">
    <location>
        <begin position="25"/>
        <end position="899"/>
    </location>
</feature>